<dbReference type="AlphaFoldDB" id="A0A3M7P7E7"/>
<gene>
    <name evidence="1" type="ORF">BpHYR1_026341</name>
</gene>
<dbReference type="EMBL" id="REGN01012692">
    <property type="protein sequence ID" value="RMZ94972.1"/>
    <property type="molecule type" value="Genomic_DNA"/>
</dbReference>
<feature type="non-terminal residue" evidence="1">
    <location>
        <position position="190"/>
    </location>
</feature>
<evidence type="ECO:0000313" key="2">
    <source>
        <dbReference type="Proteomes" id="UP000276133"/>
    </source>
</evidence>
<accession>A0A3M7P7E7</accession>
<evidence type="ECO:0000313" key="1">
    <source>
        <dbReference type="EMBL" id="RMZ94972.1"/>
    </source>
</evidence>
<organism evidence="1 2">
    <name type="scientific">Brachionus plicatilis</name>
    <name type="common">Marine rotifer</name>
    <name type="synonym">Brachionus muelleri</name>
    <dbReference type="NCBI Taxonomy" id="10195"/>
    <lineage>
        <taxon>Eukaryota</taxon>
        <taxon>Metazoa</taxon>
        <taxon>Spiralia</taxon>
        <taxon>Gnathifera</taxon>
        <taxon>Rotifera</taxon>
        <taxon>Eurotatoria</taxon>
        <taxon>Monogononta</taxon>
        <taxon>Pseudotrocha</taxon>
        <taxon>Ploima</taxon>
        <taxon>Brachionidae</taxon>
        <taxon>Brachionus</taxon>
    </lineage>
</organism>
<dbReference type="Proteomes" id="UP000276133">
    <property type="component" value="Unassembled WGS sequence"/>
</dbReference>
<sequence length="190" mass="22695">MLRIRNCVLKISANFKEIPSFFKPVYRLNYYDPSPNNIEFCYESAWRKTQNRNEENLFHRSSINVINPEILSNLIIEWELWIPLENLEKKLVKTTCLYKFAFQILNKLLNFENKSQLYHSNLFLKYNLLEKLINFLLDANEENFILDSMACSELINIFKHFNSIFTWSSADGQTGSKTITKRLFSNFFDY</sequence>
<name>A0A3M7P7E7_BRAPC</name>
<reference evidence="1 2" key="1">
    <citation type="journal article" date="2018" name="Sci. Rep.">
        <title>Genomic signatures of local adaptation to the degree of environmental predictability in rotifers.</title>
        <authorList>
            <person name="Franch-Gras L."/>
            <person name="Hahn C."/>
            <person name="Garcia-Roger E.M."/>
            <person name="Carmona M.J."/>
            <person name="Serra M."/>
            <person name="Gomez A."/>
        </authorList>
    </citation>
    <scope>NUCLEOTIDE SEQUENCE [LARGE SCALE GENOMIC DNA]</scope>
    <source>
        <strain evidence="1">HYR1</strain>
    </source>
</reference>
<comment type="caution">
    <text evidence="1">The sequence shown here is derived from an EMBL/GenBank/DDBJ whole genome shotgun (WGS) entry which is preliminary data.</text>
</comment>
<proteinExistence type="predicted"/>
<keyword evidence="2" id="KW-1185">Reference proteome</keyword>
<protein>
    <submittedName>
        <fullName evidence="1">Uncharacterized protein</fullName>
    </submittedName>
</protein>